<dbReference type="InterPro" id="IPR013378">
    <property type="entry name" value="InlB-like_B-rpt"/>
</dbReference>
<keyword evidence="2" id="KW-0732">Signal</keyword>
<evidence type="ECO:0000313" key="3">
    <source>
        <dbReference type="EMBL" id="QMS85129.1"/>
    </source>
</evidence>
<dbReference type="EMBL" id="CP048914">
    <property type="protein sequence ID" value="QMS85129.1"/>
    <property type="molecule type" value="Genomic_DNA"/>
</dbReference>
<proteinExistence type="predicted"/>
<feature type="chain" id="PRO_5036483137" evidence="2">
    <location>
        <begin position="23"/>
        <end position="643"/>
    </location>
</feature>
<accession>A0A7L7KRT5</accession>
<evidence type="ECO:0000256" key="2">
    <source>
        <dbReference type="SAM" id="SignalP"/>
    </source>
</evidence>
<organism evidence="3 4">
    <name type="scientific">Candidatus Xianfuyuplasma coldseepsis</name>
    <dbReference type="NCBI Taxonomy" id="2782163"/>
    <lineage>
        <taxon>Bacteria</taxon>
        <taxon>Bacillati</taxon>
        <taxon>Mycoplasmatota</taxon>
        <taxon>Mollicutes</taxon>
        <taxon>Candidatus Izemoplasmatales</taxon>
        <taxon>Candidatus Izemoplasmataceae</taxon>
        <taxon>Candidatus Xianfuyuplasma</taxon>
    </lineage>
</organism>
<evidence type="ECO:0000256" key="1">
    <source>
        <dbReference type="ARBA" id="ARBA00004196"/>
    </source>
</evidence>
<dbReference type="AlphaFoldDB" id="A0A7L7KRT5"/>
<dbReference type="GO" id="GO:0030313">
    <property type="term" value="C:cell envelope"/>
    <property type="evidence" value="ECO:0007669"/>
    <property type="project" value="UniProtKB-SubCell"/>
</dbReference>
<evidence type="ECO:0000313" key="4">
    <source>
        <dbReference type="Proteomes" id="UP000514720"/>
    </source>
</evidence>
<keyword evidence="4" id="KW-1185">Reference proteome</keyword>
<reference evidence="3 4" key="1">
    <citation type="submission" date="2020-02" db="EMBL/GenBank/DDBJ databases">
        <authorList>
            <person name="Zheng R.K."/>
            <person name="Sun C.M."/>
        </authorList>
    </citation>
    <scope>NUCLEOTIDE SEQUENCE [LARGE SCALE GENOMIC DNA]</scope>
    <source>
        <strain evidence="4">zrk13</strain>
    </source>
</reference>
<dbReference type="KEGG" id="xcl:G4Z02_05010"/>
<comment type="subcellular location">
    <subcellularLocation>
        <location evidence="1">Cell envelope</location>
    </subcellularLocation>
</comment>
<sequence length="643" mass="73623">MKHSKGLIVLYLLLGLVGCGNTGSLDPTNNDDDKNPTVTTEYVTVSYVSNGGTTISAITIEKGDPINPPTPEKDGYVFSGWYQDASFTTAFQSTMMITSDLILYAKWTEVTEDSVIITFESEYGDTPVQLIGLPGDPLTLPSGLSDLFYDFLGWKIQGDTTLYIETTFPEEDVTLEGVWEKNDTYALNLITTMDVETSYLFEVGDTMTLPDAEERTGYVFIGWYKDASFTEEFDESEPLPANHMTLYERYETIADYFYTVSFETDGGSLIDSQLRVKGYPVLEPSTPIKKGHNFLGWYNDPAYQNEYHFDTDEDENMTIYAQWEFDPNFTAVYLVYSDIIIEELFFDIGESYYLPIVERDGYIFNWWYTHVYGDNYNIYREYVYFPQPLGEDLVLHALFTEAPNMVFVEFETFGGSTARGYAGMFDYSENPVRDWGTFQANPGDDITVYNPSKTGYRFGGWYMDEECTIPVDIISSGTSYVTVEAPDVDTTIYAKWIEDATVTDPDDPDQETTILERLNDMGYTCSDNLCTMEESSGYTYTFNLVTQEFTYTIDTDTIVDGGYRYYDRSITIGPDYSYYYTYYVDENYGFQYYIELELEGNYEAGTNNVIHFYSNVSSEASNVDKANLFINNLIQIYQWIIQD</sequence>
<dbReference type="Proteomes" id="UP000514720">
    <property type="component" value="Chromosome"/>
</dbReference>
<dbReference type="PROSITE" id="PS51257">
    <property type="entry name" value="PROKAR_LIPOPROTEIN"/>
    <property type="match status" value="1"/>
</dbReference>
<name>A0A7L7KRT5_9MOLU</name>
<dbReference type="Pfam" id="PF09479">
    <property type="entry name" value="Flg_new"/>
    <property type="match status" value="4"/>
</dbReference>
<dbReference type="InterPro" id="IPR042229">
    <property type="entry name" value="Listeria/Bacterioides_rpt_sf"/>
</dbReference>
<dbReference type="NCBIfam" id="TIGR02543">
    <property type="entry name" value="List_Bact_rpt"/>
    <property type="match status" value="3"/>
</dbReference>
<gene>
    <name evidence="3" type="ORF">G4Z02_05010</name>
</gene>
<feature type="signal peptide" evidence="2">
    <location>
        <begin position="1"/>
        <end position="22"/>
    </location>
</feature>
<protein>
    <submittedName>
        <fullName evidence="3">InlB B-repeat-containing protein</fullName>
    </submittedName>
</protein>
<dbReference type="Gene3D" id="2.60.40.4270">
    <property type="entry name" value="Listeria-Bacteroides repeat domain"/>
    <property type="match status" value="4"/>
</dbReference>
<dbReference type="RefSeq" id="WP_258876902.1">
    <property type="nucleotide sequence ID" value="NZ_CP048914.1"/>
</dbReference>